<dbReference type="AlphaFoldDB" id="A0AAU8JIF2"/>
<dbReference type="GO" id="GO:0046872">
    <property type="term" value="F:metal ion binding"/>
    <property type="evidence" value="ECO:0007669"/>
    <property type="project" value="UniProtKB-KW"/>
</dbReference>
<keyword evidence="3" id="KW-0479">Metal-binding</keyword>
<keyword evidence="4 7" id="KW-0378">Hydrolase</keyword>
<comment type="cofactor">
    <cofactor evidence="1">
        <name>Zn(2+)</name>
        <dbReference type="ChEBI" id="CHEBI:29105"/>
    </cofactor>
</comment>
<evidence type="ECO:0000256" key="3">
    <source>
        <dbReference type="ARBA" id="ARBA00022723"/>
    </source>
</evidence>
<proteinExistence type="inferred from homology"/>
<dbReference type="PANTHER" id="PTHR43114">
    <property type="entry name" value="ADENINE DEAMINASE"/>
    <property type="match status" value="1"/>
</dbReference>
<organism evidence="7">
    <name type="scientific">Planktothricoides raciborskii GIHE-MW2</name>
    <dbReference type="NCBI Taxonomy" id="2792601"/>
    <lineage>
        <taxon>Bacteria</taxon>
        <taxon>Bacillati</taxon>
        <taxon>Cyanobacteriota</taxon>
        <taxon>Cyanophyceae</taxon>
        <taxon>Oscillatoriophycideae</taxon>
        <taxon>Oscillatoriales</taxon>
        <taxon>Oscillatoriaceae</taxon>
        <taxon>Planktothricoides</taxon>
    </lineage>
</organism>
<dbReference type="InterPro" id="IPR032466">
    <property type="entry name" value="Metal_Hydrolase"/>
</dbReference>
<keyword evidence="5" id="KW-0862">Zinc</keyword>
<dbReference type="EC" id="3.5.4.-" evidence="7"/>
<name>A0AAU8JIF2_9CYAN</name>
<gene>
    <name evidence="7" type="ORF">ABWT76_001359</name>
</gene>
<evidence type="ECO:0000313" key="7">
    <source>
        <dbReference type="EMBL" id="XCM38506.1"/>
    </source>
</evidence>
<dbReference type="GO" id="GO:0019239">
    <property type="term" value="F:deaminase activity"/>
    <property type="evidence" value="ECO:0007669"/>
    <property type="project" value="InterPro"/>
</dbReference>
<protein>
    <submittedName>
        <fullName evidence="7">Adenosine deaminase family protein</fullName>
        <ecNumber evidence="7">3.5.4.-</ecNumber>
    </submittedName>
</protein>
<sequence length="346" mass="39084">MQKNLKQIINEMPKAELHLHLEATPHWSSIRQAFARHYGETLPEISPLYHPEFRFNNFQEFLNGFTSYIHPWLRTPNGYAELIDAAIDSLIQQNIRYVELNFSILSIQRVNHNLEEVLFLLENAINRANQQGFMIKLIAGISRNKPPEIASKIVKQLLNYSIISGFDLHGFETPETRADLFREAFELAQAAGKKIKAHAGEMDRPASIRAAVTGLGVTQIGHGTSAMEDAELIQLLIERDIVLEMCPSSNEKLGNIQRYDDHPILALDAVGVAVTVNSDDPSLFGVHLTDEMVRLVTERGVAIADLVRWTRNAFNCAIADADSRHELHRQLDTWAAAYQNFQPISR</sequence>
<evidence type="ECO:0000256" key="2">
    <source>
        <dbReference type="ARBA" id="ARBA00006676"/>
    </source>
</evidence>
<evidence type="ECO:0000256" key="4">
    <source>
        <dbReference type="ARBA" id="ARBA00022801"/>
    </source>
</evidence>
<dbReference type="EMBL" id="CP159837">
    <property type="protein sequence ID" value="XCM38506.1"/>
    <property type="molecule type" value="Genomic_DNA"/>
</dbReference>
<dbReference type="Pfam" id="PF00962">
    <property type="entry name" value="A_deaminase"/>
    <property type="match status" value="1"/>
</dbReference>
<evidence type="ECO:0000256" key="5">
    <source>
        <dbReference type="ARBA" id="ARBA00022833"/>
    </source>
</evidence>
<dbReference type="GO" id="GO:0016814">
    <property type="term" value="F:hydrolase activity, acting on carbon-nitrogen (but not peptide) bonds, in cyclic amidines"/>
    <property type="evidence" value="ECO:0007669"/>
    <property type="project" value="UniProtKB-ARBA"/>
</dbReference>
<dbReference type="Gene3D" id="3.20.20.140">
    <property type="entry name" value="Metal-dependent hydrolases"/>
    <property type="match status" value="1"/>
</dbReference>
<feature type="domain" description="Adenosine deaminase" evidence="6">
    <location>
        <begin position="13"/>
        <end position="334"/>
    </location>
</feature>
<evidence type="ECO:0000256" key="1">
    <source>
        <dbReference type="ARBA" id="ARBA00001947"/>
    </source>
</evidence>
<accession>A0AAU8JIF2</accession>
<dbReference type="InterPro" id="IPR006330">
    <property type="entry name" value="Ado/ade_deaminase"/>
</dbReference>
<reference evidence="7" key="1">
    <citation type="submission" date="2024-07" db="EMBL/GenBank/DDBJ databases">
        <authorList>
            <person name="Kim Y.J."/>
            <person name="Jeong J.Y."/>
        </authorList>
    </citation>
    <scope>NUCLEOTIDE SEQUENCE</scope>
    <source>
        <strain evidence="7">GIHE-MW2</strain>
    </source>
</reference>
<dbReference type="InterPro" id="IPR001365">
    <property type="entry name" value="A_deaminase_dom"/>
</dbReference>
<comment type="similarity">
    <text evidence="2">Belongs to the metallo-dependent hydrolases superfamily. Adenosine and AMP deaminases family.</text>
</comment>
<dbReference type="SUPFAM" id="SSF51556">
    <property type="entry name" value="Metallo-dependent hydrolases"/>
    <property type="match status" value="1"/>
</dbReference>
<evidence type="ECO:0000259" key="6">
    <source>
        <dbReference type="Pfam" id="PF00962"/>
    </source>
</evidence>
<dbReference type="PANTHER" id="PTHR43114:SF6">
    <property type="entry name" value="ADENINE DEAMINASE"/>
    <property type="match status" value="1"/>
</dbReference>
<dbReference type="RefSeq" id="WP_190877777.1">
    <property type="nucleotide sequence ID" value="NZ_CP159837.1"/>
</dbReference>